<dbReference type="Pfam" id="PF02699">
    <property type="entry name" value="YajC"/>
    <property type="match status" value="1"/>
</dbReference>
<comment type="subcellular location">
    <subcellularLocation>
        <location evidence="1">Cell membrane</location>
        <topology evidence="1">Single-pass membrane protein</topology>
    </subcellularLocation>
</comment>
<evidence type="ECO:0000256" key="6">
    <source>
        <dbReference type="ARBA" id="ARBA00022692"/>
    </source>
</evidence>
<dbReference type="PANTHER" id="PTHR33909:SF1">
    <property type="entry name" value="SEC TRANSLOCON ACCESSORY COMPLEX SUBUNIT YAJC"/>
    <property type="match status" value="1"/>
</dbReference>
<organism evidence="12 13">
    <name type="scientific">Cyclonatronum proteinivorum</name>
    <dbReference type="NCBI Taxonomy" id="1457365"/>
    <lineage>
        <taxon>Bacteria</taxon>
        <taxon>Pseudomonadati</taxon>
        <taxon>Balneolota</taxon>
        <taxon>Balneolia</taxon>
        <taxon>Balneolales</taxon>
        <taxon>Cyclonatronaceae</taxon>
        <taxon>Cyclonatronum</taxon>
    </lineage>
</organism>
<feature type="transmembrane region" description="Helical" evidence="11">
    <location>
        <begin position="16"/>
        <end position="34"/>
    </location>
</feature>
<sequence length="101" mass="11438">MDIILLMADPEGGSPFASFIFLGLIFFIFWFFIIRPQSKKQKEIQQKVTEMKKGDKIVTSGGMLGILHSNDEETVLIEVDKEVKIRVLKNAIVDVNPNKKA</sequence>
<keyword evidence="5" id="KW-1003">Cell membrane</keyword>
<dbReference type="InterPro" id="IPR003849">
    <property type="entry name" value="Preprotein_translocase_YajC"/>
</dbReference>
<evidence type="ECO:0000256" key="10">
    <source>
        <dbReference type="ARBA" id="ARBA00023136"/>
    </source>
</evidence>
<dbReference type="RefSeq" id="WP_114983235.1">
    <property type="nucleotide sequence ID" value="NZ_CP027806.1"/>
</dbReference>
<keyword evidence="4" id="KW-0813">Transport</keyword>
<keyword evidence="10 11" id="KW-0472">Membrane</keyword>
<dbReference type="NCBIfam" id="TIGR00739">
    <property type="entry name" value="yajC"/>
    <property type="match status" value="1"/>
</dbReference>
<keyword evidence="9" id="KW-0811">Translocation</keyword>
<evidence type="ECO:0000256" key="2">
    <source>
        <dbReference type="ARBA" id="ARBA00006742"/>
    </source>
</evidence>
<name>A0A345UHF6_9BACT</name>
<evidence type="ECO:0000256" key="11">
    <source>
        <dbReference type="SAM" id="Phobius"/>
    </source>
</evidence>
<evidence type="ECO:0000256" key="7">
    <source>
        <dbReference type="ARBA" id="ARBA00022927"/>
    </source>
</evidence>
<accession>A0A345UHF6</accession>
<dbReference type="GO" id="GO:0005886">
    <property type="term" value="C:plasma membrane"/>
    <property type="evidence" value="ECO:0007669"/>
    <property type="project" value="UniProtKB-SubCell"/>
</dbReference>
<dbReference type="AlphaFoldDB" id="A0A345UHF6"/>
<keyword evidence="13" id="KW-1185">Reference proteome</keyword>
<proteinExistence type="inferred from homology"/>
<gene>
    <name evidence="12" type="ORF">CYPRO_0623</name>
</gene>
<evidence type="ECO:0000256" key="5">
    <source>
        <dbReference type="ARBA" id="ARBA00022475"/>
    </source>
</evidence>
<dbReference type="Proteomes" id="UP000254808">
    <property type="component" value="Chromosome"/>
</dbReference>
<dbReference type="GO" id="GO:0015031">
    <property type="term" value="P:protein transport"/>
    <property type="evidence" value="ECO:0007669"/>
    <property type="project" value="UniProtKB-KW"/>
</dbReference>
<dbReference type="PRINTS" id="PR01853">
    <property type="entry name" value="YAJCTRNLCASE"/>
</dbReference>
<evidence type="ECO:0000256" key="8">
    <source>
        <dbReference type="ARBA" id="ARBA00022989"/>
    </source>
</evidence>
<dbReference type="EMBL" id="CP027806">
    <property type="protein sequence ID" value="AXI99907.1"/>
    <property type="molecule type" value="Genomic_DNA"/>
</dbReference>
<evidence type="ECO:0000256" key="9">
    <source>
        <dbReference type="ARBA" id="ARBA00023010"/>
    </source>
</evidence>
<evidence type="ECO:0000256" key="1">
    <source>
        <dbReference type="ARBA" id="ARBA00004162"/>
    </source>
</evidence>
<dbReference type="KEGG" id="cprv:CYPRO_0623"/>
<evidence type="ECO:0000256" key="3">
    <source>
        <dbReference type="ARBA" id="ARBA00014962"/>
    </source>
</evidence>
<dbReference type="OrthoDB" id="9800132at2"/>
<keyword evidence="8 11" id="KW-1133">Transmembrane helix</keyword>
<dbReference type="PANTHER" id="PTHR33909">
    <property type="entry name" value="SEC TRANSLOCON ACCESSORY COMPLEX SUBUNIT YAJC"/>
    <property type="match status" value="1"/>
</dbReference>
<evidence type="ECO:0000256" key="4">
    <source>
        <dbReference type="ARBA" id="ARBA00022448"/>
    </source>
</evidence>
<keyword evidence="6 11" id="KW-0812">Transmembrane</keyword>
<comment type="similarity">
    <text evidence="2">Belongs to the YajC family.</text>
</comment>
<keyword evidence="7" id="KW-0653">Protein transport</keyword>
<evidence type="ECO:0000313" key="13">
    <source>
        <dbReference type="Proteomes" id="UP000254808"/>
    </source>
</evidence>
<protein>
    <recommendedName>
        <fullName evidence="3">Sec translocon accessory complex subunit YajC</fullName>
    </recommendedName>
</protein>
<evidence type="ECO:0000313" key="12">
    <source>
        <dbReference type="EMBL" id="AXI99907.1"/>
    </source>
</evidence>
<reference evidence="12 13" key="1">
    <citation type="submission" date="2018-03" db="EMBL/GenBank/DDBJ databases">
        <title>Phenotypic and genomic properties of Cyclonatronum proteinivorum gen. nov., sp. nov., a haloalkaliphilic bacteroidete from soda lakes possessing Na+-translocating rhodopsin.</title>
        <authorList>
            <person name="Toshchakov S.V."/>
            <person name="Korzhenkov A."/>
            <person name="Samarov N.I."/>
            <person name="Kublanov I.V."/>
            <person name="Muntyan M.S."/>
            <person name="Sorokin D.Y."/>
        </authorList>
    </citation>
    <scope>NUCLEOTIDE SEQUENCE [LARGE SCALE GENOMIC DNA]</scope>
    <source>
        <strain evidence="12 13">Omega</strain>
    </source>
</reference>
<dbReference type="SMART" id="SM01323">
    <property type="entry name" value="YajC"/>
    <property type="match status" value="1"/>
</dbReference>